<organism evidence="1 2">
    <name type="scientific">Russula earlei</name>
    <dbReference type="NCBI Taxonomy" id="71964"/>
    <lineage>
        <taxon>Eukaryota</taxon>
        <taxon>Fungi</taxon>
        <taxon>Dikarya</taxon>
        <taxon>Basidiomycota</taxon>
        <taxon>Agaricomycotina</taxon>
        <taxon>Agaricomycetes</taxon>
        <taxon>Russulales</taxon>
        <taxon>Russulaceae</taxon>
        <taxon>Russula</taxon>
    </lineage>
</organism>
<proteinExistence type="predicted"/>
<name>A0ACC0U186_9AGAM</name>
<reference evidence="1" key="1">
    <citation type="submission" date="2021-03" db="EMBL/GenBank/DDBJ databases">
        <title>Evolutionary priming and transition to the ectomycorrhizal habit in an iconic lineage of mushroom-forming fungi: is preadaptation a requirement?</title>
        <authorList>
            <consortium name="DOE Joint Genome Institute"/>
            <person name="Looney B.P."/>
            <person name="Miyauchi S."/>
            <person name="Morin E."/>
            <person name="Drula E."/>
            <person name="Courty P.E."/>
            <person name="Chicoki N."/>
            <person name="Fauchery L."/>
            <person name="Kohler A."/>
            <person name="Kuo A."/>
            <person name="LaButti K."/>
            <person name="Pangilinan J."/>
            <person name="Lipzen A."/>
            <person name="Riley R."/>
            <person name="Andreopoulos W."/>
            <person name="He G."/>
            <person name="Johnson J."/>
            <person name="Barry K.W."/>
            <person name="Grigoriev I.V."/>
            <person name="Nagy L."/>
            <person name="Hibbett D."/>
            <person name="Henrissat B."/>
            <person name="Matheny P.B."/>
            <person name="Labbe J."/>
            <person name="Martin A.F."/>
        </authorList>
    </citation>
    <scope>NUCLEOTIDE SEQUENCE</scope>
    <source>
        <strain evidence="1">BPL698</strain>
    </source>
</reference>
<dbReference type="EMBL" id="JAGFNK010000234">
    <property type="protein sequence ID" value="KAI9456578.1"/>
    <property type="molecule type" value="Genomic_DNA"/>
</dbReference>
<sequence>MSLETATCAHRKKSLVEDAGRLASLAGGDNCDDTSLGTMRRPPLGKHSCAPRDRVGAPPSYMRNGHSNFTLGGIGSSDAETTPTADTSAHFDGGTKYGDVRFWVDQPLLRHLVVGESVWPPPCRSSPDSKPFALNSNPLDLAPIRQVDLDLCSHALSSPALTDLQFRGVHECLEDLLARIEAPFLNKLWMTFFVDLDHNLTGRSLTQNGSVRFAMFGKTHDSPDFFLEIRCRESDYQLSAVCSSSLLTLSTPVRLGISHPQSQWRDLETIQWLELLDPFTAVRDLHLSGEVGRRVGQALEELAEERVTEVLPALQNIFLGGLQPLESLPKFIERFVAARQLSDHPAAVYERLREIMLDPSQDR</sequence>
<protein>
    <submittedName>
        <fullName evidence="1">Uncharacterized protein</fullName>
    </submittedName>
</protein>
<keyword evidence="2" id="KW-1185">Reference proteome</keyword>
<comment type="caution">
    <text evidence="1">The sequence shown here is derived from an EMBL/GenBank/DDBJ whole genome shotgun (WGS) entry which is preliminary data.</text>
</comment>
<dbReference type="Proteomes" id="UP001207468">
    <property type="component" value="Unassembled WGS sequence"/>
</dbReference>
<evidence type="ECO:0000313" key="1">
    <source>
        <dbReference type="EMBL" id="KAI9456578.1"/>
    </source>
</evidence>
<accession>A0ACC0U186</accession>
<gene>
    <name evidence="1" type="ORF">F5148DRAFT_1151308</name>
</gene>
<evidence type="ECO:0000313" key="2">
    <source>
        <dbReference type="Proteomes" id="UP001207468"/>
    </source>
</evidence>